<dbReference type="PROSITE" id="PS00636">
    <property type="entry name" value="DNAJ_1"/>
    <property type="match status" value="1"/>
</dbReference>
<evidence type="ECO:0000256" key="5">
    <source>
        <dbReference type="ARBA" id="ARBA00022833"/>
    </source>
</evidence>
<dbReference type="SUPFAM" id="SSF57938">
    <property type="entry name" value="DnaJ/Hsp40 cysteine-rich domain"/>
    <property type="match status" value="1"/>
</dbReference>
<accession>A0A7D9IA11</accession>
<comment type="caution">
    <text evidence="10">The sequence shown here is derived from an EMBL/GenBank/DDBJ whole genome shotgun (WGS) entry which is preliminary data.</text>
</comment>
<evidence type="ECO:0000256" key="8">
    <source>
        <dbReference type="ARBA" id="ARBA00023289"/>
    </source>
</evidence>
<dbReference type="Proteomes" id="UP001152795">
    <property type="component" value="Unassembled WGS sequence"/>
</dbReference>
<name>A0A7D9IA11_PARCT</name>
<dbReference type="Gene3D" id="1.10.287.110">
    <property type="entry name" value="DnaJ domain"/>
    <property type="match status" value="1"/>
</dbReference>
<dbReference type="EMBL" id="CACRXK020004021">
    <property type="protein sequence ID" value="CAB4001185.1"/>
    <property type="molecule type" value="Genomic_DNA"/>
</dbReference>
<dbReference type="OrthoDB" id="550424at2759"/>
<evidence type="ECO:0000256" key="9">
    <source>
        <dbReference type="SAM" id="MobiDB-lite"/>
    </source>
</evidence>
<dbReference type="GO" id="GO:0051082">
    <property type="term" value="F:unfolded protein binding"/>
    <property type="evidence" value="ECO:0007669"/>
    <property type="project" value="InterPro"/>
</dbReference>
<evidence type="ECO:0000313" key="11">
    <source>
        <dbReference type="Proteomes" id="UP001152795"/>
    </source>
</evidence>
<sequence>MSDTRLYDLLGVKPEATDAEIKKAYRKLAKEFHPDKNPEEGERFKEISFAYQVLSDNEKREMYDKFGERGLREGMGGGGYDDVFSHIFGGGGGGLFGGFGGFGGRRRRRGEDLVHPLKVSLEDLYIGKTSKLQLTKNVICGQCQGAGGKPGAVRSCGSCNGRGVKVSIRHIGPGMVQQMQSACNVCKGEGEMISQKDKCTTCQGKKTVKENKVLEVYVDKGMKDHQKITFDGEGDQEPGIDAGDVIIILQQKEHEAFKRSGHDLYLEKDITLSEALCGFDMVITHLDKREIKIHCPPGKVIEPGCIRGVEGEGMPIYRRSTTNGNLYIKFNVVFPEKNFLDEDKLKELEKLLPPRPLPPKVGEDVEEVDLEDVGEAGATSSDGRQRHVYEDGSDDEASGHGPRVQCAHQ</sequence>
<keyword evidence="5" id="KW-0862">Zinc</keyword>
<dbReference type="CDD" id="cd10719">
    <property type="entry name" value="DnaJ_zf"/>
    <property type="match status" value="1"/>
</dbReference>
<evidence type="ECO:0000256" key="6">
    <source>
        <dbReference type="ARBA" id="ARBA00023186"/>
    </source>
</evidence>
<keyword evidence="3" id="KW-0677">Repeat</keyword>
<keyword evidence="8" id="KW-0636">Prenylation</keyword>
<feature type="compositionally biased region" description="Acidic residues" evidence="9">
    <location>
        <begin position="364"/>
        <end position="374"/>
    </location>
</feature>
<dbReference type="GO" id="GO:0005524">
    <property type="term" value="F:ATP binding"/>
    <property type="evidence" value="ECO:0007669"/>
    <property type="project" value="InterPro"/>
</dbReference>
<dbReference type="InterPro" id="IPR018253">
    <property type="entry name" value="DnaJ_domain_CS"/>
</dbReference>
<evidence type="ECO:0000256" key="7">
    <source>
        <dbReference type="ARBA" id="ARBA00023288"/>
    </source>
</evidence>
<evidence type="ECO:0000256" key="2">
    <source>
        <dbReference type="ARBA" id="ARBA00022723"/>
    </source>
</evidence>
<proteinExistence type="inferred from homology"/>
<dbReference type="InterPro" id="IPR036410">
    <property type="entry name" value="HSP_DnaJ_Cys-rich_dom_sf"/>
</dbReference>
<gene>
    <name evidence="10" type="ORF">PACLA_8A070300</name>
</gene>
<dbReference type="Pfam" id="PF00226">
    <property type="entry name" value="DnaJ"/>
    <property type="match status" value="1"/>
</dbReference>
<organism evidence="10 11">
    <name type="scientific">Paramuricea clavata</name>
    <name type="common">Red gorgonian</name>
    <name type="synonym">Violescent sea-whip</name>
    <dbReference type="NCBI Taxonomy" id="317549"/>
    <lineage>
        <taxon>Eukaryota</taxon>
        <taxon>Metazoa</taxon>
        <taxon>Cnidaria</taxon>
        <taxon>Anthozoa</taxon>
        <taxon>Octocorallia</taxon>
        <taxon>Malacalcyonacea</taxon>
        <taxon>Plexauridae</taxon>
        <taxon>Paramuricea</taxon>
    </lineage>
</organism>
<evidence type="ECO:0000256" key="1">
    <source>
        <dbReference type="ARBA" id="ARBA00022481"/>
    </source>
</evidence>
<dbReference type="Pfam" id="PF01556">
    <property type="entry name" value="DnaJ_C"/>
    <property type="match status" value="1"/>
</dbReference>
<keyword evidence="6" id="KW-0143">Chaperone</keyword>
<dbReference type="Pfam" id="PF00684">
    <property type="entry name" value="DnaJ_CXXCXGXG"/>
    <property type="match status" value="1"/>
</dbReference>
<dbReference type="InterPro" id="IPR001305">
    <property type="entry name" value="HSP_DnaJ_Cys-rich_dom"/>
</dbReference>
<dbReference type="InterPro" id="IPR002939">
    <property type="entry name" value="DnaJ_C"/>
</dbReference>
<keyword evidence="2" id="KW-0479">Metal-binding</keyword>
<keyword evidence="1" id="KW-0488">Methylation</keyword>
<keyword evidence="4" id="KW-0863">Zinc-finger</keyword>
<keyword evidence="11" id="KW-1185">Reference proteome</keyword>
<dbReference type="CDD" id="cd06257">
    <property type="entry name" value="DnaJ"/>
    <property type="match status" value="1"/>
</dbReference>
<evidence type="ECO:0000256" key="3">
    <source>
        <dbReference type="ARBA" id="ARBA00022737"/>
    </source>
</evidence>
<dbReference type="InterPro" id="IPR008971">
    <property type="entry name" value="HSP40/DnaJ_pept-bd"/>
</dbReference>
<evidence type="ECO:0000256" key="4">
    <source>
        <dbReference type="ARBA" id="ARBA00022771"/>
    </source>
</evidence>
<feature type="region of interest" description="Disordered" evidence="9">
    <location>
        <begin position="352"/>
        <end position="409"/>
    </location>
</feature>
<dbReference type="InterPro" id="IPR044713">
    <property type="entry name" value="DNJA1/2-like"/>
</dbReference>
<dbReference type="CDD" id="cd10747">
    <property type="entry name" value="DnaJ_C"/>
    <property type="match status" value="1"/>
</dbReference>
<dbReference type="InterPro" id="IPR036869">
    <property type="entry name" value="J_dom_sf"/>
</dbReference>
<dbReference type="FunFam" id="1.10.287.110:FF:000016">
    <property type="entry name" value="DnaJ (Hsp40) homolog, subfamily A, member 2"/>
    <property type="match status" value="1"/>
</dbReference>
<dbReference type="GO" id="GO:0009408">
    <property type="term" value="P:response to heat"/>
    <property type="evidence" value="ECO:0007669"/>
    <property type="project" value="InterPro"/>
</dbReference>
<dbReference type="InterPro" id="IPR001623">
    <property type="entry name" value="DnaJ_domain"/>
</dbReference>
<dbReference type="AlphaFoldDB" id="A0A7D9IA11"/>
<dbReference type="PROSITE" id="PS50076">
    <property type="entry name" value="DNAJ_2"/>
    <property type="match status" value="1"/>
</dbReference>
<dbReference type="PRINTS" id="PR00625">
    <property type="entry name" value="JDOMAIN"/>
</dbReference>
<dbReference type="HAMAP" id="MF_01152">
    <property type="entry name" value="DnaJ"/>
    <property type="match status" value="1"/>
</dbReference>
<dbReference type="SUPFAM" id="SSF46565">
    <property type="entry name" value="Chaperone J-domain"/>
    <property type="match status" value="1"/>
</dbReference>
<dbReference type="GO" id="GO:0008270">
    <property type="term" value="F:zinc ion binding"/>
    <property type="evidence" value="ECO:0007669"/>
    <property type="project" value="UniProtKB-KW"/>
</dbReference>
<protein>
    <submittedName>
        <fullName evidence="10">DnaJ homolog subfamily A member 2</fullName>
    </submittedName>
</protein>
<reference evidence="10" key="1">
    <citation type="submission" date="2020-04" db="EMBL/GenBank/DDBJ databases">
        <authorList>
            <person name="Alioto T."/>
            <person name="Alioto T."/>
            <person name="Gomez Garrido J."/>
        </authorList>
    </citation>
    <scope>NUCLEOTIDE SEQUENCE</scope>
    <source>
        <strain evidence="10">A484AB</strain>
    </source>
</reference>
<dbReference type="SMART" id="SM00271">
    <property type="entry name" value="DnaJ"/>
    <property type="match status" value="1"/>
</dbReference>
<dbReference type="Gene3D" id="2.60.260.20">
    <property type="entry name" value="Urease metallochaperone UreE, N-terminal domain"/>
    <property type="match status" value="2"/>
</dbReference>
<dbReference type="SUPFAM" id="SSF49493">
    <property type="entry name" value="HSP40/DnaJ peptide-binding domain"/>
    <property type="match status" value="2"/>
</dbReference>
<dbReference type="FunFam" id="2.10.230.10:FF:000001">
    <property type="entry name" value="DnaJ subfamily A member 2"/>
    <property type="match status" value="1"/>
</dbReference>
<dbReference type="InterPro" id="IPR012724">
    <property type="entry name" value="DnaJ"/>
</dbReference>
<dbReference type="Gene3D" id="2.10.230.10">
    <property type="entry name" value="Heat shock protein DnaJ, cysteine-rich domain"/>
    <property type="match status" value="1"/>
</dbReference>
<dbReference type="PANTHER" id="PTHR43888">
    <property type="entry name" value="DNAJ-LIKE-2, ISOFORM A-RELATED"/>
    <property type="match status" value="1"/>
</dbReference>
<dbReference type="GO" id="GO:0030544">
    <property type="term" value="F:Hsp70 protein binding"/>
    <property type="evidence" value="ECO:0007669"/>
    <property type="project" value="InterPro"/>
</dbReference>
<dbReference type="PROSITE" id="PS51188">
    <property type="entry name" value="ZF_CR"/>
    <property type="match status" value="1"/>
</dbReference>
<evidence type="ECO:0000313" key="10">
    <source>
        <dbReference type="EMBL" id="CAB4001185.1"/>
    </source>
</evidence>
<keyword evidence="7" id="KW-0449">Lipoprotein</keyword>
<dbReference type="GO" id="GO:0006457">
    <property type="term" value="P:protein folding"/>
    <property type="evidence" value="ECO:0007669"/>
    <property type="project" value="InterPro"/>
</dbReference>
<dbReference type="FunFam" id="2.60.260.20:FF:000003">
    <property type="entry name" value="DnaJ subfamily A member 2"/>
    <property type="match status" value="1"/>
</dbReference>